<name>A0A1M6PZ89_9GAMM</name>
<dbReference type="EMBL" id="FRAQ01000001">
    <property type="protein sequence ID" value="SHK13207.1"/>
    <property type="molecule type" value="Genomic_DNA"/>
</dbReference>
<protein>
    <submittedName>
        <fullName evidence="8">Cyclopropane-fatty-acyl-phospholipid synthase</fullName>
    </submittedName>
</protein>
<dbReference type="InterPro" id="IPR029063">
    <property type="entry name" value="SAM-dependent_MTases_sf"/>
</dbReference>
<dbReference type="AlphaFoldDB" id="A0A1M6PZ89"/>
<dbReference type="InterPro" id="IPR050723">
    <property type="entry name" value="CFA/CMAS"/>
</dbReference>
<reference evidence="9" key="1">
    <citation type="submission" date="2016-11" db="EMBL/GenBank/DDBJ databases">
        <authorList>
            <person name="Varghese N."/>
            <person name="Submissions S."/>
        </authorList>
    </citation>
    <scope>NUCLEOTIDE SEQUENCE [LARGE SCALE GENOMIC DNA]</scope>
    <source>
        <strain evidence="9">CGMCC 1.10835</strain>
    </source>
</reference>
<keyword evidence="2" id="KW-0489">Methyltransferase</keyword>
<sequence length="437" mass="50155">MSQSTRKADTLQDQPTNRPHKLSIAAVEESTDRKPHSYERWLIAKFLRMAGNPPVRFQLWNDEIIESDLSAASFTLRLADPKALYQLVSNPNLAFGDLYSSGRLEVEGDLSDLMTALYRAVHKAREQWPKWLEAVWRNHNPRSTSVSDARENIHHHYDLGNEFYQLWLDHAEMQYTCAYYESPDLSLEQAQLAKLELVCRKLRLQPGQTVVEAGCGWGGLARYMARQYGVKVHAYNISREQLAFARAEAEKQGLSHLIEYIEDDYRNIEGQYDAFVSIGMLEHVGKDHYSEMARVIRRSLKPEGMALLHSIGRNRPMLMNAWIEKRIFPGAYPPSIGEFMSICESGDFSVLDVENLRLHYAATLEHWMERFESVQDQVTELYDAHFTRAWHMYLAGSTAAFRAGSLQLFQVVFTHGDNNNLLPTRKHLYSALAAPEA</sequence>
<dbReference type="Pfam" id="PF02353">
    <property type="entry name" value="CMAS"/>
    <property type="match status" value="1"/>
</dbReference>
<evidence type="ECO:0000256" key="5">
    <source>
        <dbReference type="ARBA" id="ARBA00023098"/>
    </source>
</evidence>
<dbReference type="GO" id="GO:0008610">
    <property type="term" value="P:lipid biosynthetic process"/>
    <property type="evidence" value="ECO:0007669"/>
    <property type="project" value="InterPro"/>
</dbReference>
<dbReference type="InterPro" id="IPR003333">
    <property type="entry name" value="CMAS"/>
</dbReference>
<feature type="domain" description="DUF7884" evidence="7">
    <location>
        <begin position="44"/>
        <end position="121"/>
    </location>
</feature>
<dbReference type="SUPFAM" id="SSF53335">
    <property type="entry name" value="S-adenosyl-L-methionine-dependent methyltransferases"/>
    <property type="match status" value="1"/>
</dbReference>
<evidence type="ECO:0000313" key="8">
    <source>
        <dbReference type="EMBL" id="SHK13207.1"/>
    </source>
</evidence>
<comment type="similarity">
    <text evidence="1">Belongs to the CFA/CMAS family.</text>
</comment>
<dbReference type="STRING" id="564117.SAMN05216369_0594"/>
<dbReference type="PIRSF" id="PIRSF003085">
    <property type="entry name" value="CMAS"/>
    <property type="match status" value="1"/>
</dbReference>
<gene>
    <name evidence="8" type="ORF">SAMN05216369_0594</name>
</gene>
<dbReference type="RefSeq" id="WP_072795389.1">
    <property type="nucleotide sequence ID" value="NZ_FRAQ01000001.1"/>
</dbReference>
<dbReference type="PANTHER" id="PTHR43667:SF1">
    <property type="entry name" value="CYCLOPROPANE-FATTY-ACYL-PHOSPHOLIPID SYNTHASE"/>
    <property type="match status" value="1"/>
</dbReference>
<dbReference type="GO" id="GO:0008168">
    <property type="term" value="F:methyltransferase activity"/>
    <property type="evidence" value="ECO:0007669"/>
    <property type="project" value="UniProtKB-KW"/>
</dbReference>
<dbReference type="Gene3D" id="3.40.50.150">
    <property type="entry name" value="Vaccinia Virus protein VP39"/>
    <property type="match status" value="1"/>
</dbReference>
<organism evidence="8 9">
    <name type="scientific">Marinobacter antarcticus</name>
    <dbReference type="NCBI Taxonomy" id="564117"/>
    <lineage>
        <taxon>Bacteria</taxon>
        <taxon>Pseudomonadati</taxon>
        <taxon>Pseudomonadota</taxon>
        <taxon>Gammaproteobacteria</taxon>
        <taxon>Pseudomonadales</taxon>
        <taxon>Marinobacteraceae</taxon>
        <taxon>Marinobacter</taxon>
    </lineage>
</organism>
<evidence type="ECO:0000256" key="3">
    <source>
        <dbReference type="ARBA" id="ARBA00022679"/>
    </source>
</evidence>
<dbReference type="Pfam" id="PF25371">
    <property type="entry name" value="DUF7884"/>
    <property type="match status" value="1"/>
</dbReference>
<evidence type="ECO:0000313" key="9">
    <source>
        <dbReference type="Proteomes" id="UP000184497"/>
    </source>
</evidence>
<evidence type="ECO:0000259" key="7">
    <source>
        <dbReference type="Pfam" id="PF25371"/>
    </source>
</evidence>
<dbReference type="PANTHER" id="PTHR43667">
    <property type="entry name" value="CYCLOPROPANE-FATTY-ACYL-PHOSPHOLIPID SYNTHASE"/>
    <property type="match status" value="1"/>
</dbReference>
<dbReference type="GO" id="GO:0032259">
    <property type="term" value="P:methylation"/>
    <property type="evidence" value="ECO:0007669"/>
    <property type="project" value="UniProtKB-KW"/>
</dbReference>
<evidence type="ECO:0000256" key="1">
    <source>
        <dbReference type="ARBA" id="ARBA00010815"/>
    </source>
</evidence>
<dbReference type="CDD" id="cd02440">
    <property type="entry name" value="AdoMet_MTases"/>
    <property type="match status" value="1"/>
</dbReference>
<keyword evidence="4" id="KW-0949">S-adenosyl-L-methionine</keyword>
<feature type="compositionally biased region" description="Basic and acidic residues" evidence="6">
    <location>
        <begin position="1"/>
        <end position="10"/>
    </location>
</feature>
<keyword evidence="3" id="KW-0808">Transferase</keyword>
<dbReference type="Proteomes" id="UP000184497">
    <property type="component" value="Unassembled WGS sequence"/>
</dbReference>
<dbReference type="OrthoDB" id="9782855at2"/>
<proteinExistence type="inferred from homology"/>
<evidence type="ECO:0000256" key="6">
    <source>
        <dbReference type="SAM" id="MobiDB-lite"/>
    </source>
</evidence>
<keyword evidence="5" id="KW-0443">Lipid metabolism</keyword>
<keyword evidence="9" id="KW-1185">Reference proteome</keyword>
<dbReference type="InterPro" id="IPR057206">
    <property type="entry name" value="DUF7884"/>
</dbReference>
<accession>A0A1M6PZ89</accession>
<evidence type="ECO:0000256" key="4">
    <source>
        <dbReference type="ARBA" id="ARBA00022691"/>
    </source>
</evidence>
<feature type="region of interest" description="Disordered" evidence="6">
    <location>
        <begin position="1"/>
        <end position="20"/>
    </location>
</feature>
<evidence type="ECO:0000256" key="2">
    <source>
        <dbReference type="ARBA" id="ARBA00022603"/>
    </source>
</evidence>